<dbReference type="STRING" id="88036.D8SY44"/>
<dbReference type="GO" id="GO:0005789">
    <property type="term" value="C:endoplasmic reticulum membrane"/>
    <property type="evidence" value="ECO:0000318"/>
    <property type="project" value="GO_Central"/>
</dbReference>
<dbReference type="OMA" id="LKFQICC"/>
<evidence type="ECO:0000313" key="3">
    <source>
        <dbReference type="EMBL" id="EFJ10637.1"/>
    </source>
</evidence>
<sequence length="197" mass="21769">MACDVWTAVRSLPAKHHHHSDRQPPQEQVVQPPYVPGAKDAASYGGKFHISFCTSCSFKNQAMQTKTMLETLVPGTVVVLSNYPPPFHKRMLSKIVPAIQFGGIGVALAGEQIFPMLGYAAPPAWYNTFRQNKFGAVASCWLIGNFLQNALLGTGAFEVYYDGDLVFSKLQTKRFPTDDELRDSIGKLLVRKTGTVY</sequence>
<dbReference type="FunCoup" id="D8SY44">
    <property type="interactions" value="3279"/>
</dbReference>
<evidence type="ECO:0008006" key="5">
    <source>
        <dbReference type="Google" id="ProtNLM"/>
    </source>
</evidence>
<keyword evidence="1" id="KW-0732">Signal</keyword>
<dbReference type="eggNOG" id="KOG3286">
    <property type="taxonomic scope" value="Eukaryota"/>
</dbReference>
<accession>D8SY44</accession>
<dbReference type="EMBL" id="GL377652">
    <property type="protein sequence ID" value="EFJ10637.1"/>
    <property type="molecule type" value="Genomic_DNA"/>
</dbReference>
<proteinExistence type="predicted"/>
<dbReference type="NCBIfam" id="TIGR02174">
    <property type="entry name" value="CXXU_selWTH"/>
    <property type="match status" value="1"/>
</dbReference>
<gene>
    <name evidence="3" type="ORF">SELMODRAFT_159344</name>
</gene>
<dbReference type="Proteomes" id="UP000001514">
    <property type="component" value="Unassembled WGS sequence"/>
</dbReference>
<reference evidence="3 4" key="1">
    <citation type="journal article" date="2011" name="Science">
        <title>The Selaginella genome identifies genetic changes associated with the evolution of vascular plants.</title>
        <authorList>
            <person name="Banks J.A."/>
            <person name="Nishiyama T."/>
            <person name="Hasebe M."/>
            <person name="Bowman J.L."/>
            <person name="Gribskov M."/>
            <person name="dePamphilis C."/>
            <person name="Albert V.A."/>
            <person name="Aono N."/>
            <person name="Aoyama T."/>
            <person name="Ambrose B.A."/>
            <person name="Ashton N.W."/>
            <person name="Axtell M.J."/>
            <person name="Barker E."/>
            <person name="Barker M.S."/>
            <person name="Bennetzen J.L."/>
            <person name="Bonawitz N.D."/>
            <person name="Chapple C."/>
            <person name="Cheng C."/>
            <person name="Correa L.G."/>
            <person name="Dacre M."/>
            <person name="DeBarry J."/>
            <person name="Dreyer I."/>
            <person name="Elias M."/>
            <person name="Engstrom E.M."/>
            <person name="Estelle M."/>
            <person name="Feng L."/>
            <person name="Finet C."/>
            <person name="Floyd S.K."/>
            <person name="Frommer W.B."/>
            <person name="Fujita T."/>
            <person name="Gramzow L."/>
            <person name="Gutensohn M."/>
            <person name="Harholt J."/>
            <person name="Hattori M."/>
            <person name="Heyl A."/>
            <person name="Hirai T."/>
            <person name="Hiwatashi Y."/>
            <person name="Ishikawa M."/>
            <person name="Iwata M."/>
            <person name="Karol K.G."/>
            <person name="Koehler B."/>
            <person name="Kolukisaoglu U."/>
            <person name="Kubo M."/>
            <person name="Kurata T."/>
            <person name="Lalonde S."/>
            <person name="Li K."/>
            <person name="Li Y."/>
            <person name="Litt A."/>
            <person name="Lyons E."/>
            <person name="Manning G."/>
            <person name="Maruyama T."/>
            <person name="Michael T.P."/>
            <person name="Mikami K."/>
            <person name="Miyazaki S."/>
            <person name="Morinaga S."/>
            <person name="Murata T."/>
            <person name="Mueller-Roeber B."/>
            <person name="Nelson D.R."/>
            <person name="Obara M."/>
            <person name="Oguri Y."/>
            <person name="Olmstead R.G."/>
            <person name="Onodera N."/>
            <person name="Petersen B.L."/>
            <person name="Pils B."/>
            <person name="Prigge M."/>
            <person name="Rensing S.A."/>
            <person name="Riano-Pachon D.M."/>
            <person name="Roberts A.W."/>
            <person name="Sato Y."/>
            <person name="Scheller H.V."/>
            <person name="Schulz B."/>
            <person name="Schulz C."/>
            <person name="Shakirov E.V."/>
            <person name="Shibagaki N."/>
            <person name="Shinohara N."/>
            <person name="Shippen D.E."/>
            <person name="Soerensen I."/>
            <person name="Sotooka R."/>
            <person name="Sugimoto N."/>
            <person name="Sugita M."/>
            <person name="Sumikawa N."/>
            <person name="Tanurdzic M."/>
            <person name="Theissen G."/>
            <person name="Ulvskov P."/>
            <person name="Wakazuki S."/>
            <person name="Weng J.K."/>
            <person name="Willats W.W."/>
            <person name="Wipf D."/>
            <person name="Wolf P.G."/>
            <person name="Yang L."/>
            <person name="Zimmer A.D."/>
            <person name="Zhu Q."/>
            <person name="Mitros T."/>
            <person name="Hellsten U."/>
            <person name="Loque D."/>
            <person name="Otillar R."/>
            <person name="Salamov A."/>
            <person name="Schmutz J."/>
            <person name="Shapiro H."/>
            <person name="Lindquist E."/>
            <person name="Lucas S."/>
            <person name="Rokhsar D."/>
            <person name="Grigoriev I.V."/>
        </authorList>
    </citation>
    <scope>NUCLEOTIDE SEQUENCE [LARGE SCALE GENOMIC DNA]</scope>
</reference>
<dbReference type="HOGENOM" id="CLU_113870_0_1_1"/>
<dbReference type="PANTHER" id="PTHR13544">
    <property type="entry name" value="SELENOPROTEIN T"/>
    <property type="match status" value="1"/>
</dbReference>
<protein>
    <recommendedName>
        <fullName evidence="5">SelT-like protein</fullName>
    </recommendedName>
</protein>
<keyword evidence="4" id="KW-1185">Reference proteome</keyword>
<dbReference type="Gramene" id="EFJ10637">
    <property type="protein sequence ID" value="EFJ10637"/>
    <property type="gene ID" value="SELMODRAFT_159344"/>
</dbReference>
<dbReference type="Pfam" id="PF10262">
    <property type="entry name" value="Rdx"/>
    <property type="match status" value="1"/>
</dbReference>
<dbReference type="Gene3D" id="3.40.30.10">
    <property type="entry name" value="Glutaredoxin"/>
    <property type="match status" value="1"/>
</dbReference>
<keyword evidence="2" id="KW-0676">Redox-active center</keyword>
<dbReference type="OrthoDB" id="60822at2759"/>
<dbReference type="InterPro" id="IPR036249">
    <property type="entry name" value="Thioredoxin-like_sf"/>
</dbReference>
<dbReference type="PANTHER" id="PTHR13544:SF0">
    <property type="entry name" value="THIOREDOXIN REDUCTASE-LIKE SELENOPROTEIN T"/>
    <property type="match status" value="1"/>
</dbReference>
<evidence type="ECO:0000256" key="2">
    <source>
        <dbReference type="ARBA" id="ARBA00023284"/>
    </source>
</evidence>
<dbReference type="GO" id="GO:0004791">
    <property type="term" value="F:thioredoxin-disulfide reductase (NADPH) activity"/>
    <property type="evidence" value="ECO:0000318"/>
    <property type="project" value="GO_Central"/>
</dbReference>
<dbReference type="AlphaFoldDB" id="D8SY44"/>
<evidence type="ECO:0000313" key="4">
    <source>
        <dbReference type="Proteomes" id="UP000001514"/>
    </source>
</evidence>
<organism evidence="4">
    <name type="scientific">Selaginella moellendorffii</name>
    <name type="common">Spikemoss</name>
    <dbReference type="NCBI Taxonomy" id="88036"/>
    <lineage>
        <taxon>Eukaryota</taxon>
        <taxon>Viridiplantae</taxon>
        <taxon>Streptophyta</taxon>
        <taxon>Embryophyta</taxon>
        <taxon>Tracheophyta</taxon>
        <taxon>Lycopodiopsida</taxon>
        <taxon>Selaginellales</taxon>
        <taxon>Selaginellaceae</taxon>
        <taxon>Selaginella</taxon>
    </lineage>
</organism>
<dbReference type="KEGG" id="smo:SELMODRAFT_159344"/>
<dbReference type="GO" id="GO:0045454">
    <property type="term" value="P:cell redox homeostasis"/>
    <property type="evidence" value="ECO:0000318"/>
    <property type="project" value="GO_Central"/>
</dbReference>
<dbReference type="InterPro" id="IPR011893">
    <property type="entry name" value="Selenoprotein_Rdx-typ"/>
</dbReference>
<dbReference type="InterPro" id="IPR019389">
    <property type="entry name" value="Selenoprotein_T"/>
</dbReference>
<dbReference type="SUPFAM" id="SSF52833">
    <property type="entry name" value="Thioredoxin-like"/>
    <property type="match status" value="1"/>
</dbReference>
<dbReference type="InParanoid" id="D8SY44"/>
<name>D8SY44_SELML</name>
<evidence type="ECO:0000256" key="1">
    <source>
        <dbReference type="ARBA" id="ARBA00022729"/>
    </source>
</evidence>